<protein>
    <submittedName>
        <fullName evidence="3">Uncharacterized protein</fullName>
    </submittedName>
</protein>
<feature type="compositionally biased region" description="Polar residues" evidence="1">
    <location>
        <begin position="7"/>
        <end position="16"/>
    </location>
</feature>
<comment type="caution">
    <text evidence="3">The sequence shown here is derived from an EMBL/GenBank/DDBJ whole genome shotgun (WGS) entry which is preliminary data.</text>
</comment>
<evidence type="ECO:0000313" key="3">
    <source>
        <dbReference type="EMBL" id="SPO07045.1"/>
    </source>
</evidence>
<sequence>MLAAQMDESSQSSSPFISKMKRPAPPMSWQSWRGALTEAARQSWKDILAARWRQFILFGFYMFWLSMLLGQLVIMGFNTTSGSGSLGDDGDQGCQPDGQFSLYKNSFDWWAPRAFFEISLSAGAFSFANVKVIDIAAQVVVGRGGQALLAFISWCVFAKYLTAKMTESPITYATFWVIFLHQEPTLVSTYRLMRDFLFRRGPGSITAAAFMLFTVVFLLVFPTFVNSMTGYKTTNEPYVKGFDQNMILLDKLDKVAYIVHDGHRINQTDDYILRSYEGPMITTLSSGIARSDCSRSTPPKECDATRDISEYTKKYGFYGLLDEETEFNGITLPAPALNVSAFYLTGSTFYGEQYTDPRTGQQPFRDINRMQYVSSNELYSLEHVSSQGSCQPSSDTYQWGASFPQLFVMLVALSLWSIGIFAMWYKAHRRLPLAEDLKVPSGWRGVLELSRAMEAELTDAGIDLAATSDRQAKREIQKRLRGGAVSFEDYYLSKKDYRFRLEFIAWLKKERWWLGASVGCFAVAFGIWAPTGIAIPAIIFWVLGGVVLAVLWYIKSPIMTFKFNLPINLSRLENDRLKLVPLEDNLEAWAEAYVQDANRNPHVYDWLTYGPFADGADYVSWYNETSRDNASELLLAIVLKAGTVTREDPSTGEVTTTEVTDGTFAGLCGLSSQPERATTDIGQLLVSSFQRTFVVAGECK</sequence>
<feature type="transmembrane region" description="Helical" evidence="2">
    <location>
        <begin position="535"/>
        <end position="554"/>
    </location>
</feature>
<keyword evidence="4" id="KW-1185">Reference proteome</keyword>
<evidence type="ECO:0000256" key="1">
    <source>
        <dbReference type="SAM" id="MobiDB-lite"/>
    </source>
</evidence>
<organism evidence="3 4">
    <name type="scientific">Cephalotrichum gorgonifer</name>
    <dbReference type="NCBI Taxonomy" id="2041049"/>
    <lineage>
        <taxon>Eukaryota</taxon>
        <taxon>Fungi</taxon>
        <taxon>Dikarya</taxon>
        <taxon>Ascomycota</taxon>
        <taxon>Pezizomycotina</taxon>
        <taxon>Sordariomycetes</taxon>
        <taxon>Hypocreomycetidae</taxon>
        <taxon>Microascales</taxon>
        <taxon>Microascaceae</taxon>
        <taxon>Cephalotrichum</taxon>
    </lineage>
</organism>
<feature type="transmembrane region" description="Helical" evidence="2">
    <location>
        <begin position="205"/>
        <end position="225"/>
    </location>
</feature>
<keyword evidence="2" id="KW-0472">Membrane</keyword>
<accession>A0AAE8N8S5</accession>
<proteinExistence type="predicted"/>
<reference evidence="3" key="1">
    <citation type="submission" date="2018-03" db="EMBL/GenBank/DDBJ databases">
        <authorList>
            <person name="Guldener U."/>
        </authorList>
    </citation>
    <scope>NUCLEOTIDE SEQUENCE</scope>
</reference>
<dbReference type="Gene3D" id="3.40.630.30">
    <property type="match status" value="1"/>
</dbReference>
<feature type="transmembrane region" description="Helical" evidence="2">
    <location>
        <begin position="55"/>
        <end position="77"/>
    </location>
</feature>
<name>A0AAE8N8S5_9PEZI</name>
<dbReference type="AlphaFoldDB" id="A0AAE8N8S5"/>
<feature type="region of interest" description="Disordered" evidence="1">
    <location>
        <begin position="1"/>
        <end position="25"/>
    </location>
</feature>
<keyword evidence="2" id="KW-0812">Transmembrane</keyword>
<dbReference type="EMBL" id="ONZQ02000018">
    <property type="protein sequence ID" value="SPO07045.1"/>
    <property type="molecule type" value="Genomic_DNA"/>
</dbReference>
<evidence type="ECO:0000313" key="4">
    <source>
        <dbReference type="Proteomes" id="UP001187682"/>
    </source>
</evidence>
<feature type="transmembrane region" description="Helical" evidence="2">
    <location>
        <begin position="406"/>
        <end position="425"/>
    </location>
</feature>
<keyword evidence="2" id="KW-1133">Transmembrane helix</keyword>
<evidence type="ECO:0000256" key="2">
    <source>
        <dbReference type="SAM" id="Phobius"/>
    </source>
</evidence>
<feature type="transmembrane region" description="Helical" evidence="2">
    <location>
        <begin position="512"/>
        <end position="529"/>
    </location>
</feature>
<feature type="transmembrane region" description="Helical" evidence="2">
    <location>
        <begin position="140"/>
        <end position="161"/>
    </location>
</feature>
<dbReference type="Proteomes" id="UP001187682">
    <property type="component" value="Unassembled WGS sequence"/>
</dbReference>
<gene>
    <name evidence="3" type="ORF">DNG_09739</name>
</gene>